<reference evidence="4 5" key="1">
    <citation type="journal article" date="2015" name="Nature">
        <title>rRNA introns, odd ribosomes, and small enigmatic genomes across a large radiation of phyla.</title>
        <authorList>
            <person name="Brown C.T."/>
            <person name="Hug L.A."/>
            <person name="Thomas B.C."/>
            <person name="Sharon I."/>
            <person name="Castelle C.J."/>
            <person name="Singh A."/>
            <person name="Wilkins M.J."/>
            <person name="Williams K.H."/>
            <person name="Banfield J.F."/>
        </authorList>
    </citation>
    <scope>NUCLEOTIDE SEQUENCE [LARGE SCALE GENOMIC DNA]</scope>
</reference>
<accession>A0A0G1KVK9</accession>
<gene>
    <name evidence="4" type="ORF">UW53_C0001G0022</name>
</gene>
<dbReference type="SUPFAM" id="SSF47090">
    <property type="entry name" value="PGBD-like"/>
    <property type="match status" value="2"/>
</dbReference>
<evidence type="ECO:0000259" key="3">
    <source>
        <dbReference type="Pfam" id="PF01471"/>
    </source>
</evidence>
<feature type="compositionally biased region" description="Pro residues" evidence="1">
    <location>
        <begin position="353"/>
        <end position="365"/>
    </location>
</feature>
<comment type="caution">
    <text evidence="4">The sequence shown here is derived from an EMBL/GenBank/DDBJ whole genome shotgun (WGS) entry which is preliminary data.</text>
</comment>
<feature type="compositionally biased region" description="Polar residues" evidence="1">
    <location>
        <begin position="372"/>
        <end position="383"/>
    </location>
</feature>
<dbReference type="EMBL" id="LCIR01000001">
    <property type="protein sequence ID" value="KKT60372.1"/>
    <property type="molecule type" value="Genomic_DNA"/>
</dbReference>
<feature type="domain" description="Peptidoglycan binding-like" evidence="3">
    <location>
        <begin position="194"/>
        <end position="251"/>
    </location>
</feature>
<dbReference type="Pfam" id="PF01471">
    <property type="entry name" value="PG_binding_1"/>
    <property type="match status" value="2"/>
</dbReference>
<keyword evidence="2" id="KW-0732">Signal</keyword>
<feature type="signal peptide" evidence="2">
    <location>
        <begin position="1"/>
        <end position="20"/>
    </location>
</feature>
<dbReference type="Gene3D" id="1.10.101.10">
    <property type="entry name" value="PGBD-like superfamily/PGBD"/>
    <property type="match status" value="2"/>
</dbReference>
<name>A0A0G1KVK9_9BACT</name>
<evidence type="ECO:0000313" key="4">
    <source>
        <dbReference type="EMBL" id="KKT60372.1"/>
    </source>
</evidence>
<dbReference type="PATRIC" id="fig|1618645.3.peg.23"/>
<dbReference type="AlphaFoldDB" id="A0A0G1KVK9"/>
<dbReference type="InterPro" id="IPR002477">
    <property type="entry name" value="Peptidoglycan-bd-like"/>
</dbReference>
<dbReference type="InterPro" id="IPR036366">
    <property type="entry name" value="PGBDSf"/>
</dbReference>
<feature type="region of interest" description="Disordered" evidence="1">
    <location>
        <begin position="353"/>
        <end position="383"/>
    </location>
</feature>
<organism evidence="4 5">
    <name type="scientific">Candidatus Giovannonibacteria bacterium GW2011_GWA1_44_25</name>
    <dbReference type="NCBI Taxonomy" id="1618645"/>
    <lineage>
        <taxon>Bacteria</taxon>
        <taxon>Candidatus Giovannoniibacteriota</taxon>
    </lineage>
</organism>
<feature type="domain" description="Peptidoglycan binding-like" evidence="3">
    <location>
        <begin position="284"/>
        <end position="342"/>
    </location>
</feature>
<sequence length="400" mass="40732">MKIYFKVFVLLMSLPFAAFAVGEVILSADSVILQMNSKNWTVTSSSATLDSISVDSSSFTVTMSANQTLKLTSSDRLTLSMPETGSITIGSSCGTSESTHTITNPVGGATVTFTVTPGTTACAVGGGIISGGGSVISGGGGTIAPTIPDQNVAVALTPAVIAPTIPAATVAKPSAVAQAVSPVFNKDLGLGSKGEDVERLQKLLAQDTSVYPEGLITGYFGNLTVQAVKNFQSKYGISQVGRVGPQTRAKLAEIFGAGQPPAAVPVPAAPKAIGLTRELSQGASGDDVTALQEFLAKDKDVYPEGLATGYFGGLTVQAVKRFQAKYGISQVGKVGPQTLLKLQELMSGVAVPVPEPTPAPAPTPALPTTAPSSVGTPTESVGASSEIPWFLQLMPAPAPH</sequence>
<dbReference type="InterPro" id="IPR036365">
    <property type="entry name" value="PGBD-like_sf"/>
</dbReference>
<evidence type="ECO:0000313" key="5">
    <source>
        <dbReference type="Proteomes" id="UP000034087"/>
    </source>
</evidence>
<protein>
    <submittedName>
        <fullName evidence="4">Cell wall lytic activity</fullName>
    </submittedName>
</protein>
<evidence type="ECO:0000256" key="1">
    <source>
        <dbReference type="SAM" id="MobiDB-lite"/>
    </source>
</evidence>
<evidence type="ECO:0000256" key="2">
    <source>
        <dbReference type="SAM" id="SignalP"/>
    </source>
</evidence>
<proteinExistence type="predicted"/>
<dbReference type="Proteomes" id="UP000034087">
    <property type="component" value="Unassembled WGS sequence"/>
</dbReference>
<feature type="chain" id="PRO_5002538224" evidence="2">
    <location>
        <begin position="21"/>
        <end position="400"/>
    </location>
</feature>